<reference evidence="1" key="1">
    <citation type="submission" date="2015-10" db="EMBL/GenBank/DDBJ databases">
        <authorList>
            <person name="Gilbert D.G."/>
        </authorList>
    </citation>
    <scope>NUCLEOTIDE SEQUENCE</scope>
</reference>
<dbReference type="EMBL" id="CZQE01000074">
    <property type="protein sequence ID" value="CUS43692.1"/>
    <property type="molecule type" value="Genomic_DNA"/>
</dbReference>
<evidence type="ECO:0008006" key="2">
    <source>
        <dbReference type="Google" id="ProtNLM"/>
    </source>
</evidence>
<protein>
    <recommendedName>
        <fullName evidence="2">DUF177 domain-containing protein</fullName>
    </recommendedName>
</protein>
<organism evidence="1">
    <name type="scientific">hydrothermal vent metagenome</name>
    <dbReference type="NCBI Taxonomy" id="652676"/>
    <lineage>
        <taxon>unclassified sequences</taxon>
        <taxon>metagenomes</taxon>
        <taxon>ecological metagenomes</taxon>
    </lineage>
</organism>
<gene>
    <name evidence="1" type="ORF">MGWOODY_Smn2294</name>
</gene>
<accession>A0A170PN52</accession>
<dbReference type="Pfam" id="PF02620">
    <property type="entry name" value="YceD"/>
    <property type="match status" value="1"/>
</dbReference>
<dbReference type="AlphaFoldDB" id="A0A170PN52"/>
<evidence type="ECO:0000313" key="1">
    <source>
        <dbReference type="EMBL" id="CUS43692.1"/>
    </source>
</evidence>
<name>A0A170PN52_9ZZZZ</name>
<sequence>MSVPEFSRPERIDTIGEGEREVAVSASAEERAALAVRFGLKAIDRLEGKFRIRRDAAGIVARGNVQADVVQACVVTDEPIPVSVDEPVALRFVADDEPAGEEVELSEDALDTISFDGAAIDLGEAAADTMALALDPFPRGPNAAAVLKQAGVISEEEAKPLGALAGLAGLKAQLEKGQS</sequence>
<proteinExistence type="predicted"/>
<dbReference type="InterPro" id="IPR003772">
    <property type="entry name" value="YceD"/>
</dbReference>